<organism evidence="6 7">
    <name type="scientific">Ceratobasidium theobromae</name>
    <dbReference type="NCBI Taxonomy" id="1582974"/>
    <lineage>
        <taxon>Eukaryota</taxon>
        <taxon>Fungi</taxon>
        <taxon>Dikarya</taxon>
        <taxon>Basidiomycota</taxon>
        <taxon>Agaricomycotina</taxon>
        <taxon>Agaricomycetes</taxon>
        <taxon>Cantharellales</taxon>
        <taxon>Ceratobasidiaceae</taxon>
        <taxon>Ceratobasidium</taxon>
    </lineage>
</organism>
<gene>
    <name evidence="6" type="ORF">CTheo_5604</name>
</gene>
<dbReference type="CDD" id="cd17546">
    <property type="entry name" value="REC_hyHK_CKI1_RcsC-like"/>
    <property type="match status" value="1"/>
</dbReference>
<dbReference type="InterPro" id="IPR003661">
    <property type="entry name" value="HisK_dim/P_dom"/>
</dbReference>
<proteinExistence type="predicted"/>
<dbReference type="Proteomes" id="UP000383932">
    <property type="component" value="Unassembled WGS sequence"/>
</dbReference>
<dbReference type="SUPFAM" id="SSF55785">
    <property type="entry name" value="PYP-like sensor domain (PAS domain)"/>
    <property type="match status" value="1"/>
</dbReference>
<dbReference type="InterPro" id="IPR036890">
    <property type="entry name" value="HATPase_C_sf"/>
</dbReference>
<dbReference type="InterPro" id="IPR003594">
    <property type="entry name" value="HATPase_dom"/>
</dbReference>
<feature type="domain" description="Response regulatory" evidence="5">
    <location>
        <begin position="971"/>
        <end position="1109"/>
    </location>
</feature>
<feature type="region of interest" description="Disordered" evidence="3">
    <location>
        <begin position="442"/>
        <end position="465"/>
    </location>
</feature>
<dbReference type="SUPFAM" id="SSF55874">
    <property type="entry name" value="ATPase domain of HSP90 chaperone/DNA topoisomerase II/histidine kinase"/>
    <property type="match status" value="2"/>
</dbReference>
<dbReference type="InterPro" id="IPR011006">
    <property type="entry name" value="CheY-like_superfamily"/>
</dbReference>
<dbReference type="OrthoDB" id="60033at2759"/>
<dbReference type="Gene3D" id="3.30.450.20">
    <property type="entry name" value="PAS domain"/>
    <property type="match status" value="1"/>
</dbReference>
<dbReference type="PANTHER" id="PTHR43547:SF2">
    <property type="entry name" value="HYBRID SIGNAL TRANSDUCTION HISTIDINE KINASE C"/>
    <property type="match status" value="1"/>
</dbReference>
<evidence type="ECO:0000256" key="1">
    <source>
        <dbReference type="ARBA" id="ARBA00022553"/>
    </source>
</evidence>
<dbReference type="SMART" id="SM00388">
    <property type="entry name" value="HisKA"/>
    <property type="match status" value="2"/>
</dbReference>
<evidence type="ECO:0000259" key="5">
    <source>
        <dbReference type="PROSITE" id="PS50110"/>
    </source>
</evidence>
<feature type="domain" description="Histidine kinase" evidence="4">
    <location>
        <begin position="1266"/>
        <end position="1539"/>
    </location>
</feature>
<feature type="modified residue" description="4-aspartylphosphate" evidence="2">
    <location>
        <position position="1660"/>
    </location>
</feature>
<evidence type="ECO:0000259" key="4">
    <source>
        <dbReference type="PROSITE" id="PS50109"/>
    </source>
</evidence>
<evidence type="ECO:0000256" key="3">
    <source>
        <dbReference type="SAM" id="MobiDB-lite"/>
    </source>
</evidence>
<feature type="region of interest" description="Disordered" evidence="3">
    <location>
        <begin position="74"/>
        <end position="102"/>
    </location>
</feature>
<dbReference type="InterPro" id="IPR001789">
    <property type="entry name" value="Sig_transdc_resp-reg_receiver"/>
</dbReference>
<name>A0A5N5QHF1_9AGAM</name>
<evidence type="ECO:0000313" key="7">
    <source>
        <dbReference type="Proteomes" id="UP000383932"/>
    </source>
</evidence>
<dbReference type="SMART" id="SM00448">
    <property type="entry name" value="REC"/>
    <property type="match status" value="2"/>
</dbReference>
<dbReference type="Pfam" id="PF02518">
    <property type="entry name" value="HATPase_c"/>
    <property type="match status" value="2"/>
</dbReference>
<accession>A0A5N5QHF1</accession>
<dbReference type="PROSITE" id="PS50109">
    <property type="entry name" value="HIS_KIN"/>
    <property type="match status" value="2"/>
</dbReference>
<keyword evidence="7" id="KW-1185">Reference proteome</keyword>
<feature type="domain" description="Response regulatory" evidence="5">
    <location>
        <begin position="1598"/>
        <end position="1731"/>
    </location>
</feature>
<dbReference type="GO" id="GO:0000155">
    <property type="term" value="F:phosphorelay sensor kinase activity"/>
    <property type="evidence" value="ECO:0007669"/>
    <property type="project" value="InterPro"/>
</dbReference>
<dbReference type="EMBL" id="SSOP01000133">
    <property type="protein sequence ID" value="KAB5590963.1"/>
    <property type="molecule type" value="Genomic_DNA"/>
</dbReference>
<dbReference type="FunFam" id="1.10.287.130:FF:000045">
    <property type="entry name" value="Two-component system sensor histidine kinase/response regulator"/>
    <property type="match status" value="1"/>
</dbReference>
<dbReference type="PANTHER" id="PTHR43547">
    <property type="entry name" value="TWO-COMPONENT HISTIDINE KINASE"/>
    <property type="match status" value="1"/>
</dbReference>
<dbReference type="SUPFAM" id="SSF47384">
    <property type="entry name" value="Homodimeric domain of signal transducing histidine kinase"/>
    <property type="match status" value="2"/>
</dbReference>
<reference evidence="6 7" key="1">
    <citation type="journal article" date="2019" name="Fungal Biol. Biotechnol.">
        <title>Draft genome sequence of fastidious pathogen Ceratobasidium theobromae, which causes vascular-streak dieback in Theobroma cacao.</title>
        <authorList>
            <person name="Ali S.S."/>
            <person name="Asman A."/>
            <person name="Shao J."/>
            <person name="Firmansyah A.P."/>
            <person name="Susilo A.W."/>
            <person name="Rosmana A."/>
            <person name="McMahon P."/>
            <person name="Junaid M."/>
            <person name="Guest D."/>
            <person name="Kheng T.Y."/>
            <person name="Meinhardt L.W."/>
            <person name="Bailey B.A."/>
        </authorList>
    </citation>
    <scope>NUCLEOTIDE SEQUENCE [LARGE SCALE GENOMIC DNA]</scope>
    <source>
        <strain evidence="6 7">CT2</strain>
    </source>
</reference>
<dbReference type="Gene3D" id="3.40.50.2300">
    <property type="match status" value="2"/>
</dbReference>
<dbReference type="CDD" id="cd00082">
    <property type="entry name" value="HisKA"/>
    <property type="match status" value="2"/>
</dbReference>
<dbReference type="InterPro" id="IPR036097">
    <property type="entry name" value="HisK_dim/P_sf"/>
</dbReference>
<protein>
    <recommendedName>
        <fullName evidence="8">Multi-sensor hybrid histidine kinase</fullName>
    </recommendedName>
</protein>
<evidence type="ECO:0008006" key="8">
    <source>
        <dbReference type="Google" id="ProtNLM"/>
    </source>
</evidence>
<dbReference type="SMART" id="SM00387">
    <property type="entry name" value="HATPase_c"/>
    <property type="match status" value="2"/>
</dbReference>
<comment type="caution">
    <text evidence="6">The sequence shown here is derived from an EMBL/GenBank/DDBJ whole genome shotgun (WGS) entry which is preliminary data.</text>
</comment>
<dbReference type="Pfam" id="PF00512">
    <property type="entry name" value="HisKA"/>
    <property type="match status" value="1"/>
</dbReference>
<evidence type="ECO:0000313" key="6">
    <source>
        <dbReference type="EMBL" id="KAB5590963.1"/>
    </source>
</evidence>
<feature type="modified residue" description="4-aspartylphosphate" evidence="2">
    <location>
        <position position="1039"/>
    </location>
</feature>
<dbReference type="InterPro" id="IPR035965">
    <property type="entry name" value="PAS-like_dom_sf"/>
</dbReference>
<dbReference type="InterPro" id="IPR005467">
    <property type="entry name" value="His_kinase_dom"/>
</dbReference>
<dbReference type="Pfam" id="PF00072">
    <property type="entry name" value="Response_reg"/>
    <property type="match status" value="2"/>
</dbReference>
<dbReference type="InterPro" id="IPR004358">
    <property type="entry name" value="Sig_transdc_His_kin-like_C"/>
</dbReference>
<dbReference type="PROSITE" id="PS50110">
    <property type="entry name" value="RESPONSE_REGULATORY"/>
    <property type="match status" value="2"/>
</dbReference>
<sequence>MPLPPFIPDAAQSFPTLLDAYPCPAFIVRVQSTLRPVWANRAFGAAFSVPNVPLKDSFVHVLASTEDGQRYAMWSMDTSTEPRSRPGKKRYREDEGEADSTDFTTTQLSVRVRLVIGEGELRLVKTRLDDLLIITSTLDFHLISPTDVSPVPNKRIRDDAFPATFSPLPRLKLNTCNSLLTPEGTPVISTQSPLSAPSGSASVVAWPSKAHHTLGAVVPAPCPTATKALFDSFSWDKTPLGSQSTWSERLCTAVNIMQTSPHPTAIWWGPEYVLLYNDEYSRMIGHKVWFPGFSQPPLTNSVRQHPYLYGQRASVGWAELWDTLGPMMTGLAAGQAISKTDDLLFFDALTPAKLPMETYHTWVWIPCADEAGHVHGIFNYSIETTSKVIASRRLDCLRELGASAMRAATQPAYYKAALGVFQQYPHDAPFAVFYSVNAEPVSQDSTSNRDQNSIPSVSDGHSSPRTFNVTAQCTGLVGLASDHPTAPQAIAFSFSKRGSASPRFFTGPASGLGLLGFTPTDGGELGLEGQATPTLSSNPPDFVSEFESNVGGFRWASYLKEAMTTGQPVLVDLPKHATVGMEKRGWGEHARQALVVPIIAGTGSVEVGHGLGTCKAVLILGVNSRRPYDSEYEGWIDVLGSSLGQMYMGVTAREADFLRAEQLSQLDAAKTHFFSNASHELRTPLTLISGPINDALDEATSQREQERLKLVARNVNRLRKLVDTLMDFSRVEAGRLEGHFRPVKLGTMTADLASLFRSTIEKSGIQYIVDCDSTSSQLAYVDPELWEKILFNIVGNAFKYTLSGKISVSIKYIDGFAVFSVSDTGVGIPEQDRLKICERFHRVESVSRSHEGTGIGLALTKELVRLHGGTLTIASKVAENPDDEHGSTFTVQLPLGRAHLPDSHVHDEQLEHVSSFFGRDWSYARTFVEEVAQWTSQSDSAPQTPSDVPDSLPSINGGRIDPAIYFAKSDKILIADDNSDMRVYMRQIFSRFCTVRAFASLLTAFISPPFLLVPVLVAKDGIEALEIARREIPNLILSDVMMPGLDGLQLIAALRASNDTSLIPVILVTAQAGVEGRVEGKSPCALATRSFSFRPPMHSRELLARANLHTQLGKRRVELETKFNERTEELKIVTESSPVAFFRINSDREVVFANAMYYELTGQARDLGSLDWATSAKPEYLQDAIQLWEGAQYERKGKWFDQLRVWVKAQLVPTSLGIIGTLTDISAQKMYEESKLAHARESEMNAKRRAEEADERRRAQELLIDVTSHELRQPVSAILNSAQLIRSNLVDLRQALITNGEQWVDKKLVAALEDDIDSLDAVMQCGLAQERIANDVLSLSRIQLETPFTAWALLRFWLSIPQNSPSPMSLNTHLENRKNIHLSVAFGDSLANHGISAVFADKARFAQIVTNLCSNAIRFTDLVQGERRIVISVEVSTLAPPEGSPCVPPALVPSAAIENPQRLFVYVSVTDSGPGVHPDDVALLFKRFQQGTNSHEVFGGSGLGLFVSRQLATLMGGRIDVSSEIGRGATFRFFIEATPPKTTKSDSTGPLESISAVPRRIKALRRPNGSKDPRHIGVHILITEDNQVRKPFDQHNVELMTWLSKQINQSVLNRQLTKAGCITTLASNGLEAIERICSLAQHGDSRLPLAQRSFDVILMDLEMPVMDGLTAVQEIRRMESRGALPRRNLIVAITGNAREGHKQSAFDAGMDMVFVKPYKIDEILEQIALARS</sequence>
<evidence type="ECO:0000256" key="2">
    <source>
        <dbReference type="PROSITE-ProRule" id="PRU00169"/>
    </source>
</evidence>
<dbReference type="PRINTS" id="PR00344">
    <property type="entry name" value="BCTRLSENSOR"/>
</dbReference>
<keyword evidence="1 2" id="KW-0597">Phosphoprotein</keyword>
<dbReference type="Gene3D" id="3.30.565.10">
    <property type="entry name" value="Histidine kinase-like ATPase, C-terminal domain"/>
    <property type="match status" value="2"/>
</dbReference>
<dbReference type="SUPFAM" id="SSF52172">
    <property type="entry name" value="CheY-like"/>
    <property type="match status" value="2"/>
</dbReference>
<dbReference type="Gene3D" id="1.10.287.130">
    <property type="match status" value="2"/>
</dbReference>
<feature type="domain" description="Histidine kinase" evidence="4">
    <location>
        <begin position="676"/>
        <end position="897"/>
    </location>
</feature>